<dbReference type="OrthoDB" id="370558at2"/>
<keyword evidence="1" id="KW-0812">Transmembrane</keyword>
<name>A0A5C1QH78_9SPIO</name>
<sequence length="162" mass="17263">MESILYYLAALVLLIITLVKDKNKARMALQKSLKVFLHLLPQMSFIMLLMGLSLAVFSPEAISGIIGSDSGVTGVAIAVLVGAVTLIPSFITIPLGATLIESGAGLAQVTGFISALMGIGFVTYPVEKKYFGRKFALYRNIGAFFMTVLFVIIVSITLGDAL</sequence>
<keyword evidence="3" id="KW-1185">Reference proteome</keyword>
<dbReference type="KEGG" id="ock:EXM22_02130"/>
<feature type="transmembrane region" description="Helical" evidence="1">
    <location>
        <begin position="35"/>
        <end position="58"/>
    </location>
</feature>
<evidence type="ECO:0000256" key="1">
    <source>
        <dbReference type="SAM" id="Phobius"/>
    </source>
</evidence>
<feature type="transmembrane region" description="Helical" evidence="1">
    <location>
        <begin position="105"/>
        <end position="124"/>
    </location>
</feature>
<feature type="transmembrane region" description="Helical" evidence="1">
    <location>
        <begin position="136"/>
        <end position="158"/>
    </location>
</feature>
<proteinExistence type="predicted"/>
<evidence type="ECO:0000313" key="3">
    <source>
        <dbReference type="Proteomes" id="UP000324209"/>
    </source>
</evidence>
<protein>
    <recommendedName>
        <fullName evidence="4">Permease</fullName>
    </recommendedName>
</protein>
<dbReference type="AlphaFoldDB" id="A0A5C1QH78"/>
<gene>
    <name evidence="2" type="ORF">EXM22_02130</name>
</gene>
<keyword evidence="1" id="KW-0472">Membrane</keyword>
<reference evidence="2 3" key="1">
    <citation type="submission" date="2019-02" db="EMBL/GenBank/DDBJ databases">
        <title>Complete Genome Sequence and Methylome Analysis of free living Spirochaetas.</title>
        <authorList>
            <person name="Fomenkov A."/>
            <person name="Dubinina G."/>
            <person name="Leshcheva N."/>
            <person name="Mikheeva N."/>
            <person name="Grabovich M."/>
            <person name="Vincze T."/>
            <person name="Roberts R.J."/>
        </authorList>
    </citation>
    <scope>NUCLEOTIDE SEQUENCE [LARGE SCALE GENOMIC DNA]</scope>
    <source>
        <strain evidence="2 3">K2</strain>
    </source>
</reference>
<organism evidence="2 3">
    <name type="scientific">Oceanispirochaeta crateris</name>
    <dbReference type="NCBI Taxonomy" id="2518645"/>
    <lineage>
        <taxon>Bacteria</taxon>
        <taxon>Pseudomonadati</taxon>
        <taxon>Spirochaetota</taxon>
        <taxon>Spirochaetia</taxon>
        <taxon>Spirochaetales</taxon>
        <taxon>Spirochaetaceae</taxon>
        <taxon>Oceanispirochaeta</taxon>
    </lineage>
</organism>
<dbReference type="RefSeq" id="WP_149484929.1">
    <property type="nucleotide sequence ID" value="NZ_CP036150.1"/>
</dbReference>
<feature type="transmembrane region" description="Helical" evidence="1">
    <location>
        <begin position="70"/>
        <end position="93"/>
    </location>
</feature>
<accession>A0A5C1QH78</accession>
<dbReference type="EMBL" id="CP036150">
    <property type="protein sequence ID" value="QEN06847.1"/>
    <property type="molecule type" value="Genomic_DNA"/>
</dbReference>
<keyword evidence="1" id="KW-1133">Transmembrane helix</keyword>
<evidence type="ECO:0000313" key="2">
    <source>
        <dbReference type="EMBL" id="QEN06847.1"/>
    </source>
</evidence>
<dbReference type="Proteomes" id="UP000324209">
    <property type="component" value="Chromosome"/>
</dbReference>
<evidence type="ECO:0008006" key="4">
    <source>
        <dbReference type="Google" id="ProtNLM"/>
    </source>
</evidence>